<dbReference type="FunFam" id="1.10.510.10:FF:001023">
    <property type="entry name" value="Os07g0541700 protein"/>
    <property type="match status" value="1"/>
</dbReference>
<evidence type="ECO:0000256" key="9">
    <source>
        <dbReference type="SAM" id="MobiDB-lite"/>
    </source>
</evidence>
<dbReference type="InterPro" id="IPR044576">
    <property type="entry name" value="At4g25390-like"/>
</dbReference>
<evidence type="ECO:0000256" key="4">
    <source>
        <dbReference type="ARBA" id="ARBA00022741"/>
    </source>
</evidence>
<comment type="catalytic activity">
    <reaction evidence="8">
        <text>L-seryl-[protein] + ATP = O-phospho-L-seryl-[protein] + ADP + H(+)</text>
        <dbReference type="Rhea" id="RHEA:17989"/>
        <dbReference type="Rhea" id="RHEA-COMP:9863"/>
        <dbReference type="Rhea" id="RHEA-COMP:11604"/>
        <dbReference type="ChEBI" id="CHEBI:15378"/>
        <dbReference type="ChEBI" id="CHEBI:29999"/>
        <dbReference type="ChEBI" id="CHEBI:30616"/>
        <dbReference type="ChEBI" id="CHEBI:83421"/>
        <dbReference type="ChEBI" id="CHEBI:456216"/>
        <dbReference type="EC" id="2.7.11.1"/>
    </reaction>
</comment>
<dbReference type="InterPro" id="IPR008271">
    <property type="entry name" value="Ser/Thr_kinase_AS"/>
</dbReference>
<dbReference type="SUPFAM" id="SSF56112">
    <property type="entry name" value="Protein kinase-like (PK-like)"/>
    <property type="match status" value="1"/>
</dbReference>
<dbReference type="SMART" id="SM00220">
    <property type="entry name" value="S_TKc"/>
    <property type="match status" value="1"/>
</dbReference>
<evidence type="ECO:0000313" key="11">
    <source>
        <dbReference type="EMBL" id="KAG0502845.1"/>
    </source>
</evidence>
<dbReference type="PROSITE" id="PS50011">
    <property type="entry name" value="PROTEIN_KINASE_DOM"/>
    <property type="match status" value="1"/>
</dbReference>
<evidence type="ECO:0000313" key="12">
    <source>
        <dbReference type="Proteomes" id="UP000639772"/>
    </source>
</evidence>
<dbReference type="PROSITE" id="PS00108">
    <property type="entry name" value="PROTEIN_KINASE_ST"/>
    <property type="match status" value="1"/>
</dbReference>
<dbReference type="Pfam" id="PF00069">
    <property type="entry name" value="Pkinase"/>
    <property type="match status" value="1"/>
</dbReference>
<organism evidence="11 12">
    <name type="scientific">Vanilla planifolia</name>
    <name type="common">Vanilla</name>
    <dbReference type="NCBI Taxonomy" id="51239"/>
    <lineage>
        <taxon>Eukaryota</taxon>
        <taxon>Viridiplantae</taxon>
        <taxon>Streptophyta</taxon>
        <taxon>Embryophyta</taxon>
        <taxon>Tracheophyta</taxon>
        <taxon>Spermatophyta</taxon>
        <taxon>Magnoliopsida</taxon>
        <taxon>Liliopsida</taxon>
        <taxon>Asparagales</taxon>
        <taxon>Orchidaceae</taxon>
        <taxon>Vanilloideae</taxon>
        <taxon>Vanilleae</taxon>
        <taxon>Vanilla</taxon>
    </lineage>
</organism>
<dbReference type="PANTHER" id="PTHR46821">
    <property type="entry name" value="OS07G0586332 PROTEIN"/>
    <property type="match status" value="1"/>
</dbReference>
<dbReference type="InterPro" id="IPR000719">
    <property type="entry name" value="Prot_kinase_dom"/>
</dbReference>
<dbReference type="InterPro" id="IPR011009">
    <property type="entry name" value="Kinase-like_dom_sf"/>
</dbReference>
<feature type="compositionally biased region" description="Gly residues" evidence="9">
    <location>
        <begin position="367"/>
        <end position="381"/>
    </location>
</feature>
<reference evidence="11 12" key="1">
    <citation type="journal article" date="2020" name="Nat. Food">
        <title>A phased Vanilla planifolia genome enables genetic improvement of flavour and production.</title>
        <authorList>
            <person name="Hasing T."/>
            <person name="Tang H."/>
            <person name="Brym M."/>
            <person name="Khazi F."/>
            <person name="Huang T."/>
            <person name="Chambers A.H."/>
        </authorList>
    </citation>
    <scope>NUCLEOTIDE SEQUENCE [LARGE SCALE GENOMIC DNA]</scope>
    <source>
        <tissue evidence="11">Leaf</tissue>
    </source>
</reference>
<dbReference type="OrthoDB" id="626167at2759"/>
<keyword evidence="3" id="KW-0808">Transferase</keyword>
<dbReference type="GO" id="GO:0004674">
    <property type="term" value="F:protein serine/threonine kinase activity"/>
    <property type="evidence" value="ECO:0007669"/>
    <property type="project" value="UniProtKB-KW"/>
</dbReference>
<keyword evidence="6" id="KW-0067">ATP-binding</keyword>
<dbReference type="Gene3D" id="3.30.200.20">
    <property type="entry name" value="Phosphorylase Kinase, domain 1"/>
    <property type="match status" value="1"/>
</dbReference>
<evidence type="ECO:0000256" key="3">
    <source>
        <dbReference type="ARBA" id="ARBA00022679"/>
    </source>
</evidence>
<protein>
    <recommendedName>
        <fullName evidence="1">non-specific serine/threonine protein kinase</fullName>
        <ecNumber evidence="1">2.7.11.1</ecNumber>
    </recommendedName>
</protein>
<comment type="caution">
    <text evidence="11">The sequence shown here is derived from an EMBL/GenBank/DDBJ whole genome shotgun (WGS) entry which is preliminary data.</text>
</comment>
<dbReference type="EC" id="2.7.11.1" evidence="1"/>
<feature type="domain" description="Protein kinase" evidence="10">
    <location>
        <begin position="43"/>
        <end position="679"/>
    </location>
</feature>
<dbReference type="Gene3D" id="1.10.510.10">
    <property type="entry name" value="Transferase(Phosphotransferase) domain 1"/>
    <property type="match status" value="2"/>
</dbReference>
<sequence length="701" mass="78406">MLYFYRRFCRGNAAATVPSDLRPSTSPLRRFSFSQLRRATCSFSPTHKLGQGGFGPVYRGALPSGQHVAVKLMDSGFLQGEREFQNELALAAKILTLGSSPDRGWVVVPFGFCNYERRRGCFWSVARRRAVDEEAVDDEGVEASPERRLLLVYDLMHNGSLQDALLDRRCPELMDWRRRFSVVLDIARGLHFLHAVCDPPVIHGDIKPSNILLDSHLSAKIADFGLARLKSTAHDVLISNPDDEEAQGYEIEQKSSPRNCAEVSYLSEIECRNNRVGGEDDLLAMGETTESTTIAGLEDAISLLSAPKCQEEIFLSLPKCQEEIDTFAVARVSDAEFIPSPSETLSALEVASTSEAAAFDRTSVDNGYGGRRNGHPKGTGRGVKDWWWRQDVSGGANSETGSSVKDYVVEWIRSEIKKERPKSDWITASSSAISSEDHFPCLNGKADKKKQQRKLEWWVSLDEEKTRKKSRPAREWWREEFCEELANKSTCQTILKSKSNTEAAQQQWQKSERKIKKNWSGDIHTSHNQWFDGRRRNSRDYSGRDIPKSCTLSSTPSMRGTVCYVAPEFGGGGPISEKCDIYSFGVLLLVIVSGRRPLQVSVSPMSEFERANLISWARQLAHVGRLLDLIDPSLYAVNKEQALLCITIALLCIQRSPSCRPTTKEVVDMLTGQSEPPILPLEFSPSPPSGFSLRSKKKGQR</sequence>
<accession>A0A835S9E1</accession>
<dbReference type="Proteomes" id="UP000639772">
    <property type="component" value="Chromosome 1"/>
</dbReference>
<dbReference type="PANTHER" id="PTHR46821:SF2">
    <property type="entry name" value="OS03G0251700 PROTEIN"/>
    <property type="match status" value="1"/>
</dbReference>
<dbReference type="GO" id="GO:0005524">
    <property type="term" value="F:ATP binding"/>
    <property type="evidence" value="ECO:0007669"/>
    <property type="project" value="UniProtKB-KW"/>
</dbReference>
<evidence type="ECO:0000256" key="8">
    <source>
        <dbReference type="ARBA" id="ARBA00048679"/>
    </source>
</evidence>
<feature type="region of interest" description="Disordered" evidence="9">
    <location>
        <begin position="362"/>
        <end position="382"/>
    </location>
</feature>
<keyword evidence="5" id="KW-0418">Kinase</keyword>
<proteinExistence type="predicted"/>
<comment type="catalytic activity">
    <reaction evidence="7">
        <text>L-threonyl-[protein] + ATP = O-phospho-L-threonyl-[protein] + ADP + H(+)</text>
        <dbReference type="Rhea" id="RHEA:46608"/>
        <dbReference type="Rhea" id="RHEA-COMP:11060"/>
        <dbReference type="Rhea" id="RHEA-COMP:11605"/>
        <dbReference type="ChEBI" id="CHEBI:15378"/>
        <dbReference type="ChEBI" id="CHEBI:30013"/>
        <dbReference type="ChEBI" id="CHEBI:30616"/>
        <dbReference type="ChEBI" id="CHEBI:61977"/>
        <dbReference type="ChEBI" id="CHEBI:456216"/>
        <dbReference type="EC" id="2.7.11.1"/>
    </reaction>
</comment>
<feature type="region of interest" description="Disordered" evidence="9">
    <location>
        <begin position="677"/>
        <end position="701"/>
    </location>
</feature>
<evidence type="ECO:0000256" key="6">
    <source>
        <dbReference type="ARBA" id="ARBA00022840"/>
    </source>
</evidence>
<evidence type="ECO:0000259" key="10">
    <source>
        <dbReference type="PROSITE" id="PS50011"/>
    </source>
</evidence>
<keyword evidence="2" id="KW-0723">Serine/threonine-protein kinase</keyword>
<evidence type="ECO:0000256" key="2">
    <source>
        <dbReference type="ARBA" id="ARBA00022527"/>
    </source>
</evidence>
<gene>
    <name evidence="11" type="ORF">HPP92_002917</name>
</gene>
<name>A0A835S9E1_VANPL</name>
<evidence type="ECO:0000256" key="5">
    <source>
        <dbReference type="ARBA" id="ARBA00022777"/>
    </source>
</evidence>
<keyword evidence="4" id="KW-0547">Nucleotide-binding</keyword>
<evidence type="ECO:0000256" key="7">
    <source>
        <dbReference type="ARBA" id="ARBA00047899"/>
    </source>
</evidence>
<dbReference type="AlphaFoldDB" id="A0A835S9E1"/>
<evidence type="ECO:0000256" key="1">
    <source>
        <dbReference type="ARBA" id="ARBA00012513"/>
    </source>
</evidence>
<dbReference type="EMBL" id="JADCNM010000001">
    <property type="protein sequence ID" value="KAG0502845.1"/>
    <property type="molecule type" value="Genomic_DNA"/>
</dbReference>